<evidence type="ECO:0000256" key="3">
    <source>
        <dbReference type="ARBA" id="ARBA00022523"/>
    </source>
</evidence>
<feature type="region of interest" description="Disordered" evidence="8">
    <location>
        <begin position="124"/>
        <end position="202"/>
    </location>
</feature>
<comment type="subcellular location">
    <subcellularLocation>
        <location evidence="1">Secreted</location>
        <location evidence="1">Extracellular space</location>
        <location evidence="1">Apoplast</location>
    </subcellularLocation>
</comment>
<keyword evidence="9" id="KW-0472">Membrane</keyword>
<evidence type="ECO:0000313" key="10">
    <source>
        <dbReference type="EMBL" id="KAL3725966.1"/>
    </source>
</evidence>
<accession>A0ABD3JNV5</accession>
<keyword evidence="9" id="KW-1133">Transmembrane helix</keyword>
<dbReference type="GO" id="GO:0048046">
    <property type="term" value="C:apoplast"/>
    <property type="evidence" value="ECO:0007669"/>
    <property type="project" value="UniProtKB-SubCell"/>
</dbReference>
<evidence type="ECO:0000256" key="8">
    <source>
        <dbReference type="SAM" id="MobiDB-lite"/>
    </source>
</evidence>
<gene>
    <name evidence="10" type="ORF">ACJRO7_030932</name>
</gene>
<evidence type="ECO:0000256" key="2">
    <source>
        <dbReference type="ARBA" id="ARBA00008963"/>
    </source>
</evidence>
<keyword evidence="5" id="KW-0372">Hormone</keyword>
<comment type="caution">
    <text evidence="10">The sequence shown here is derived from an EMBL/GenBank/DDBJ whole genome shotgun (WGS) entry which is preliminary data.</text>
</comment>
<keyword evidence="4" id="KW-0964">Secreted</keyword>
<keyword evidence="6" id="KW-0732">Signal</keyword>
<feature type="transmembrane region" description="Helical" evidence="9">
    <location>
        <begin position="44"/>
        <end position="63"/>
    </location>
</feature>
<keyword evidence="7" id="KW-0379">Hydroxylation</keyword>
<dbReference type="Proteomes" id="UP001634007">
    <property type="component" value="Unassembled WGS sequence"/>
</dbReference>
<dbReference type="EMBL" id="JBJKBG010000008">
    <property type="protein sequence ID" value="KAL3725966.1"/>
    <property type="molecule type" value="Genomic_DNA"/>
</dbReference>
<reference evidence="10 11" key="1">
    <citation type="submission" date="2024-11" db="EMBL/GenBank/DDBJ databases">
        <title>Chromosome-level genome assembly of Eucalyptus globulus Labill. provides insights into its genome evolution.</title>
        <authorList>
            <person name="Li X."/>
        </authorList>
    </citation>
    <scope>NUCLEOTIDE SEQUENCE [LARGE SCALE GENOMIC DNA]</scope>
    <source>
        <strain evidence="10">CL2024</strain>
        <tissue evidence="10">Fresh tender leaves</tissue>
    </source>
</reference>
<evidence type="ECO:0000256" key="1">
    <source>
        <dbReference type="ARBA" id="ARBA00004271"/>
    </source>
</evidence>
<name>A0ABD3JNV5_EUCGL</name>
<sequence>MQSSSASYSVDYIPSYLLHLIAHLKVENQTSFYTLSLAMADLQVMSKFVIIFTFIAFGAILTSEGRSIKSAWKDELHAMNNDQMHEQALQFLTPSQSPMNDDHSYAGKETVPSPIAHDQAANLDESDAVSKDDFRPTTPGTSHGVGNSFIGSKKGVTKAKTPSDDEGRLSITEILGDFRPTTPGHSPGVGHVFESEIDEPKA</sequence>
<dbReference type="PANTHER" id="PTHR33348">
    <property type="entry name" value="PRECURSOR OF CEP5"/>
    <property type="match status" value="1"/>
</dbReference>
<proteinExistence type="inferred from homology"/>
<protein>
    <recommendedName>
        <fullName evidence="12">Encoded peptide</fullName>
    </recommendedName>
</protein>
<comment type="similarity">
    <text evidence="2">Belongs to the C-terminally encoded plant signaling peptide (CEP) family.</text>
</comment>
<evidence type="ECO:0000313" key="11">
    <source>
        <dbReference type="Proteomes" id="UP001634007"/>
    </source>
</evidence>
<keyword evidence="3" id="KW-0052">Apoplast</keyword>
<keyword evidence="9" id="KW-0812">Transmembrane</keyword>
<dbReference type="InterPro" id="IPR033250">
    <property type="entry name" value="CEP"/>
</dbReference>
<keyword evidence="11" id="KW-1185">Reference proteome</keyword>
<dbReference type="GO" id="GO:1902025">
    <property type="term" value="P:nitrate import"/>
    <property type="evidence" value="ECO:0007669"/>
    <property type="project" value="UniProtKB-ARBA"/>
</dbReference>
<evidence type="ECO:0000256" key="6">
    <source>
        <dbReference type="ARBA" id="ARBA00022729"/>
    </source>
</evidence>
<evidence type="ECO:0008006" key="12">
    <source>
        <dbReference type="Google" id="ProtNLM"/>
    </source>
</evidence>
<evidence type="ECO:0000256" key="9">
    <source>
        <dbReference type="SAM" id="Phobius"/>
    </source>
</evidence>
<dbReference type="GO" id="GO:0006995">
    <property type="term" value="P:cellular response to nitrogen starvation"/>
    <property type="evidence" value="ECO:0007669"/>
    <property type="project" value="UniProtKB-ARBA"/>
</dbReference>
<dbReference type="PANTHER" id="PTHR33348:SF44">
    <property type="entry name" value="PRECURSOR OF CEP6"/>
    <property type="match status" value="1"/>
</dbReference>
<evidence type="ECO:0000256" key="7">
    <source>
        <dbReference type="ARBA" id="ARBA00023278"/>
    </source>
</evidence>
<organism evidence="10 11">
    <name type="scientific">Eucalyptus globulus</name>
    <name type="common">Tasmanian blue gum</name>
    <dbReference type="NCBI Taxonomy" id="34317"/>
    <lineage>
        <taxon>Eukaryota</taxon>
        <taxon>Viridiplantae</taxon>
        <taxon>Streptophyta</taxon>
        <taxon>Embryophyta</taxon>
        <taxon>Tracheophyta</taxon>
        <taxon>Spermatophyta</taxon>
        <taxon>Magnoliopsida</taxon>
        <taxon>eudicotyledons</taxon>
        <taxon>Gunneridae</taxon>
        <taxon>Pentapetalae</taxon>
        <taxon>rosids</taxon>
        <taxon>malvids</taxon>
        <taxon>Myrtales</taxon>
        <taxon>Myrtaceae</taxon>
        <taxon>Myrtoideae</taxon>
        <taxon>Eucalypteae</taxon>
        <taxon>Eucalyptus</taxon>
    </lineage>
</organism>
<dbReference type="GO" id="GO:0005179">
    <property type="term" value="F:hormone activity"/>
    <property type="evidence" value="ECO:0007669"/>
    <property type="project" value="UniProtKB-KW"/>
</dbReference>
<evidence type="ECO:0000256" key="5">
    <source>
        <dbReference type="ARBA" id="ARBA00022702"/>
    </source>
</evidence>
<evidence type="ECO:0000256" key="4">
    <source>
        <dbReference type="ARBA" id="ARBA00022525"/>
    </source>
</evidence>
<dbReference type="AlphaFoldDB" id="A0ABD3JNV5"/>